<dbReference type="PANTHER" id="PTHR21310:SF39">
    <property type="entry name" value="AMINOGLYCOSIDE PHOSPHOTRANSFERASE DOMAIN-CONTAINING PROTEIN"/>
    <property type="match status" value="1"/>
</dbReference>
<protein>
    <recommendedName>
        <fullName evidence="1">Aminoglycoside phosphotransferase domain-containing protein</fullName>
    </recommendedName>
</protein>
<sequence>MTWDIATINEEWLIDLCHKAEKERGVIGGLMKGDRVIKVSDHIAVKYGYGVTAAEAATQEFAYNRVDSNIVHIPRVYRFIEPKGSARTKGYLFMEYVPGQNLKDVDLEARKDILPRIAKIAAHLGQIQGGQRPPGPVGGGEPHGYLWGDHGANTVFNSVEDLNTYMNKRLKLRNDSIDLAPHSLVLCHLDLCRRNIILKDDGVSLYLVDWGSAGFYPRFFEVAMISCMLPYDGPYEQPLLQEIENVIDLTDEEKRLTQLIHYVRAANLRYLFDEETSFDFAAFMASTMKEIPPKETVPGQTLVSKLGD</sequence>
<dbReference type="SUPFAM" id="SSF56112">
    <property type="entry name" value="Protein kinase-like (PK-like)"/>
    <property type="match status" value="1"/>
</dbReference>
<dbReference type="EMBL" id="AP024443">
    <property type="protein sequence ID" value="BCS18476.1"/>
    <property type="molecule type" value="Genomic_DNA"/>
</dbReference>
<dbReference type="InterPro" id="IPR011009">
    <property type="entry name" value="Kinase-like_dom_sf"/>
</dbReference>
<reference evidence="2" key="1">
    <citation type="submission" date="2021-01" db="EMBL/GenBank/DDBJ databases">
        <authorList>
            <consortium name="Aspergillus puulaauensis MK2 genome sequencing consortium"/>
            <person name="Kazuki M."/>
            <person name="Futagami T."/>
        </authorList>
    </citation>
    <scope>NUCLEOTIDE SEQUENCE</scope>
    <source>
        <strain evidence="2">MK2</strain>
    </source>
</reference>
<dbReference type="Pfam" id="PF01636">
    <property type="entry name" value="APH"/>
    <property type="match status" value="1"/>
</dbReference>
<dbReference type="KEGG" id="apuu:APUU_11304A"/>
<name>A0A7R8AGZ3_9EURO</name>
<reference evidence="2" key="2">
    <citation type="submission" date="2021-02" db="EMBL/GenBank/DDBJ databases">
        <title>Aspergillus puulaauensis MK2 genome sequence.</title>
        <authorList>
            <person name="Futagami T."/>
            <person name="Mori K."/>
            <person name="Kadooka C."/>
            <person name="Tanaka T."/>
        </authorList>
    </citation>
    <scope>NUCLEOTIDE SEQUENCE</scope>
    <source>
        <strain evidence="2">MK2</strain>
    </source>
</reference>
<proteinExistence type="predicted"/>
<dbReference type="PANTHER" id="PTHR21310">
    <property type="entry name" value="AMINOGLYCOSIDE PHOSPHOTRANSFERASE-RELATED-RELATED"/>
    <property type="match status" value="1"/>
</dbReference>
<dbReference type="Gene3D" id="3.90.1200.10">
    <property type="match status" value="1"/>
</dbReference>
<feature type="domain" description="Aminoglycoside phosphotransferase" evidence="1">
    <location>
        <begin position="61"/>
        <end position="226"/>
    </location>
</feature>
<gene>
    <name evidence="2" type="ORF">APUU_11304A</name>
</gene>
<dbReference type="InterPro" id="IPR051678">
    <property type="entry name" value="AGP_Transferase"/>
</dbReference>
<dbReference type="AlphaFoldDB" id="A0A7R8AGZ3"/>
<dbReference type="RefSeq" id="XP_041550670.1">
    <property type="nucleotide sequence ID" value="XM_041696813.1"/>
</dbReference>
<dbReference type="OrthoDB" id="3250044at2759"/>
<dbReference type="GeneID" id="64968481"/>
<evidence type="ECO:0000313" key="2">
    <source>
        <dbReference type="EMBL" id="BCS18476.1"/>
    </source>
</evidence>
<evidence type="ECO:0000313" key="3">
    <source>
        <dbReference type="Proteomes" id="UP000654913"/>
    </source>
</evidence>
<dbReference type="InterPro" id="IPR002575">
    <property type="entry name" value="Aminoglycoside_PTrfase"/>
</dbReference>
<dbReference type="Proteomes" id="UP000654913">
    <property type="component" value="Chromosome 1"/>
</dbReference>
<accession>A0A7R8AGZ3</accession>
<evidence type="ECO:0000259" key="1">
    <source>
        <dbReference type="Pfam" id="PF01636"/>
    </source>
</evidence>
<keyword evidence="3" id="KW-1185">Reference proteome</keyword>
<organism evidence="2 3">
    <name type="scientific">Aspergillus puulaauensis</name>
    <dbReference type="NCBI Taxonomy" id="1220207"/>
    <lineage>
        <taxon>Eukaryota</taxon>
        <taxon>Fungi</taxon>
        <taxon>Dikarya</taxon>
        <taxon>Ascomycota</taxon>
        <taxon>Pezizomycotina</taxon>
        <taxon>Eurotiomycetes</taxon>
        <taxon>Eurotiomycetidae</taxon>
        <taxon>Eurotiales</taxon>
        <taxon>Aspergillaceae</taxon>
        <taxon>Aspergillus</taxon>
    </lineage>
</organism>